<accession>A0A089LNI1</accession>
<proteinExistence type="predicted"/>
<organism evidence="2 3">
    <name type="scientific">Paenibacillus borealis</name>
    <dbReference type="NCBI Taxonomy" id="160799"/>
    <lineage>
        <taxon>Bacteria</taxon>
        <taxon>Bacillati</taxon>
        <taxon>Bacillota</taxon>
        <taxon>Bacilli</taxon>
        <taxon>Bacillales</taxon>
        <taxon>Paenibacillaceae</taxon>
        <taxon>Paenibacillus</taxon>
    </lineage>
</organism>
<evidence type="ECO:0000313" key="2">
    <source>
        <dbReference type="EMBL" id="AIQ60738.1"/>
    </source>
</evidence>
<sequence length="63" mass="6837">MGKGLSLWFACSSILILTAASISISYNIWLALLLGALCVLNIGWGFIIKARLRRKAESKLPSS</sequence>
<dbReference type="KEGG" id="pbd:PBOR_30240"/>
<keyword evidence="1" id="KW-0812">Transmembrane</keyword>
<gene>
    <name evidence="2" type="ORF">PBOR_30240</name>
</gene>
<feature type="transmembrane region" description="Helical" evidence="1">
    <location>
        <begin position="29"/>
        <end position="48"/>
    </location>
</feature>
<evidence type="ECO:0000256" key="1">
    <source>
        <dbReference type="SAM" id="Phobius"/>
    </source>
</evidence>
<keyword evidence="1" id="KW-0472">Membrane</keyword>
<dbReference type="Proteomes" id="UP000029518">
    <property type="component" value="Chromosome"/>
</dbReference>
<dbReference type="AlphaFoldDB" id="A0A089LNI1"/>
<keyword evidence="3" id="KW-1185">Reference proteome</keyword>
<dbReference type="RefSeq" id="WP_042217332.1">
    <property type="nucleotide sequence ID" value="NZ_CP009285.1"/>
</dbReference>
<evidence type="ECO:0000313" key="3">
    <source>
        <dbReference type="Proteomes" id="UP000029518"/>
    </source>
</evidence>
<dbReference type="HOGENOM" id="CLU_202626_1_1_9"/>
<reference evidence="2" key="1">
    <citation type="submission" date="2014-08" db="EMBL/GenBank/DDBJ databases">
        <title>Comparative genomics of the Paenibacillus odorifer group.</title>
        <authorList>
            <person name="den Bakker H.C."/>
            <person name="Tsai Y.-C.Y.-C."/>
            <person name="Martin N."/>
            <person name="Korlach J."/>
            <person name="Wiedmann M."/>
        </authorList>
    </citation>
    <scope>NUCLEOTIDE SEQUENCE [LARGE SCALE GENOMIC DNA]</scope>
    <source>
        <strain evidence="2">DSM 13188</strain>
    </source>
</reference>
<name>A0A089LNI1_PAEBO</name>
<keyword evidence="1" id="KW-1133">Transmembrane helix</keyword>
<protein>
    <submittedName>
        <fullName evidence="2">Uncharacterized protein</fullName>
    </submittedName>
</protein>
<dbReference type="EMBL" id="CP009285">
    <property type="protein sequence ID" value="AIQ60738.1"/>
    <property type="molecule type" value="Genomic_DNA"/>
</dbReference>